<protein>
    <recommendedName>
        <fullName evidence="4">Transmembrane protein</fullName>
    </recommendedName>
</protein>
<name>A0A563F1E1_9PSEU</name>
<organism evidence="2 3">
    <name type="scientific">Lentzea tibetensis</name>
    <dbReference type="NCBI Taxonomy" id="2591470"/>
    <lineage>
        <taxon>Bacteria</taxon>
        <taxon>Bacillati</taxon>
        <taxon>Actinomycetota</taxon>
        <taxon>Actinomycetes</taxon>
        <taxon>Pseudonocardiales</taxon>
        <taxon>Pseudonocardiaceae</taxon>
        <taxon>Lentzea</taxon>
    </lineage>
</organism>
<accession>A0A563F1E1</accession>
<evidence type="ECO:0008006" key="4">
    <source>
        <dbReference type="Google" id="ProtNLM"/>
    </source>
</evidence>
<dbReference type="EMBL" id="VOBR01000003">
    <property type="protein sequence ID" value="TWP53558.1"/>
    <property type="molecule type" value="Genomic_DNA"/>
</dbReference>
<keyword evidence="1" id="KW-0812">Transmembrane</keyword>
<evidence type="ECO:0000313" key="2">
    <source>
        <dbReference type="EMBL" id="TWP53558.1"/>
    </source>
</evidence>
<keyword evidence="3" id="KW-1185">Reference proteome</keyword>
<evidence type="ECO:0000256" key="1">
    <source>
        <dbReference type="SAM" id="Phobius"/>
    </source>
</evidence>
<feature type="transmembrane region" description="Helical" evidence="1">
    <location>
        <begin position="37"/>
        <end position="59"/>
    </location>
</feature>
<feature type="transmembrane region" description="Helical" evidence="1">
    <location>
        <begin position="71"/>
        <end position="100"/>
    </location>
</feature>
<proteinExistence type="predicted"/>
<keyword evidence="1" id="KW-1133">Transmembrane helix</keyword>
<reference evidence="2 3" key="1">
    <citation type="submission" date="2019-07" db="EMBL/GenBank/DDBJ databases">
        <title>Lentzea xizangensis sp. nov., isolated from Qinghai-Tibetan Plateau Soils.</title>
        <authorList>
            <person name="Huang J."/>
        </authorList>
    </citation>
    <scope>NUCLEOTIDE SEQUENCE [LARGE SCALE GENOMIC DNA]</scope>
    <source>
        <strain evidence="2 3">FXJ1.1311</strain>
    </source>
</reference>
<keyword evidence="1" id="KW-0472">Membrane</keyword>
<evidence type="ECO:0000313" key="3">
    <source>
        <dbReference type="Proteomes" id="UP000316639"/>
    </source>
</evidence>
<feature type="transmembrane region" description="Helical" evidence="1">
    <location>
        <begin position="106"/>
        <end position="124"/>
    </location>
</feature>
<gene>
    <name evidence="2" type="ORF">FKR81_06300</name>
</gene>
<feature type="transmembrane region" description="Helical" evidence="1">
    <location>
        <begin position="164"/>
        <end position="185"/>
    </location>
</feature>
<dbReference type="Proteomes" id="UP000316639">
    <property type="component" value="Unassembled WGS sequence"/>
</dbReference>
<dbReference type="RefSeq" id="WP_146349969.1">
    <property type="nucleotide sequence ID" value="NZ_VOBR01000003.1"/>
</dbReference>
<feature type="transmembrane region" description="Helical" evidence="1">
    <location>
        <begin position="192"/>
        <end position="211"/>
    </location>
</feature>
<comment type="caution">
    <text evidence="2">The sequence shown here is derived from an EMBL/GenBank/DDBJ whole genome shotgun (WGS) entry which is preliminary data.</text>
</comment>
<feature type="transmembrane region" description="Helical" evidence="1">
    <location>
        <begin position="131"/>
        <end position="152"/>
    </location>
</feature>
<sequence>MLVLSVLVFGLAWWLGLYVLARDPGKRLLWWTGGGLVAYAVAVVLPVPALVVIPALAWTGVTLTFTGHVRWWTYAVVPVYVAALFVPWIVLVPLVGAFGIALYRRLFLALITILVPLGAGAFLLRLLPPEWVLPTIGVDLVILGVLVALTDAVEEGEAIKADMVRSFVVSALTAALFGGQVALFLQPGMEPLLYGTVAAAIGVQVLSSPLASAVDRLTVPKVAAERAELRQAADALPKLDPRLEGADFAKLTRRALAHYGDLGKLVASPLTALPAIDQSLPPLERAAELKKLLLESIVRLKPRDGEFGTSDEWRYYNALYFYYVAGIRPYSVRTKREGLDAASKQALTWFVTQVPERTLHNWQNAAARLVATDLMAGVGSV</sequence>
<dbReference type="AlphaFoldDB" id="A0A563F1E1"/>
<dbReference type="OrthoDB" id="3280889at2"/>